<dbReference type="KEGG" id="msp:Mspyr1_26650"/>
<protein>
    <submittedName>
        <fullName evidence="1">Uncharacterized protein</fullName>
    </submittedName>
</protein>
<dbReference type="AlphaFoldDB" id="E6TL81"/>
<gene>
    <name evidence="1" type="ordered locus">Mspyr1_26650</name>
</gene>
<dbReference type="HOGENOM" id="CLU_3374745_0_0_11"/>
<sequence length="34" mass="4067">MIVPLRAKCPGNKRRLRKVERIRFNFGLNEPLED</sequence>
<accession>E6TL81</accession>
<organism evidence="1 2">
    <name type="scientific">Mycolicibacterium gilvum (strain DSM 45189 / LMG 24558 / Spyr1)</name>
    <name type="common">Mycobacterium gilvum</name>
    <dbReference type="NCBI Taxonomy" id="278137"/>
    <lineage>
        <taxon>Bacteria</taxon>
        <taxon>Bacillati</taxon>
        <taxon>Actinomycetota</taxon>
        <taxon>Actinomycetes</taxon>
        <taxon>Mycobacteriales</taxon>
        <taxon>Mycobacteriaceae</taxon>
        <taxon>Mycolicibacterium</taxon>
    </lineage>
</organism>
<proteinExistence type="predicted"/>
<dbReference type="Proteomes" id="UP000008916">
    <property type="component" value="Chromosome"/>
</dbReference>
<evidence type="ECO:0000313" key="1">
    <source>
        <dbReference type="EMBL" id="ADT99296.1"/>
    </source>
</evidence>
<name>E6TL81_MYCSR</name>
<dbReference type="EMBL" id="CP002385">
    <property type="protein sequence ID" value="ADT99296.1"/>
    <property type="molecule type" value="Genomic_DNA"/>
</dbReference>
<evidence type="ECO:0000313" key="2">
    <source>
        <dbReference type="Proteomes" id="UP000008916"/>
    </source>
</evidence>
<keyword evidence="2" id="KW-1185">Reference proteome</keyword>
<reference evidence="1 2" key="1">
    <citation type="journal article" date="2011" name="Stand. Genomic Sci.">
        <title>Complete genome sequence of Mycobacterium sp. strain (Spyr1) and reclassification to Mycobacterium gilvum Spyr1.</title>
        <authorList>
            <person name="Kallimanis A."/>
            <person name="Karabika E."/>
            <person name="Mavromatis K."/>
            <person name="Lapidus A."/>
            <person name="Labutti K.M."/>
            <person name="Liolios K."/>
            <person name="Ivanova N."/>
            <person name="Goodwin L."/>
            <person name="Woyke T."/>
            <person name="Velentzas A.D."/>
            <person name="Perisynakis A."/>
            <person name="Ouzounis C.C."/>
            <person name="Kyrpides N.C."/>
            <person name="Koukkou A.I."/>
            <person name="Drainas C."/>
        </authorList>
    </citation>
    <scope>NUCLEOTIDE SEQUENCE [LARGE SCALE GENOMIC DNA]</scope>
    <source>
        <strain evidence="2">DSM 45189 / LMG 24558 / Spyr1</strain>
    </source>
</reference>